<name>A0ABP4M361_9ACTN</name>
<gene>
    <name evidence="2" type="ORF">GCM10009827_061560</name>
</gene>
<feature type="transmembrane region" description="Helical" evidence="1">
    <location>
        <begin position="12"/>
        <end position="32"/>
    </location>
</feature>
<protein>
    <submittedName>
        <fullName evidence="2">YwiC-like family protein</fullName>
    </submittedName>
</protein>
<comment type="caution">
    <text evidence="2">The sequence shown here is derived from an EMBL/GenBank/DDBJ whole genome shotgun (WGS) entry which is preliminary data.</text>
</comment>
<sequence length="241" mass="26352">MSRNRFVPPQHGAWAMLLLPWLAGVLTAGFRWPHLPLLVAWLAAYLFSYYFLQAVKTRRLARVRAQLLLYGPAAAVSGALVLLVRPQLLWYGPAFAALFAVNVAYARRRDERALVNDLASVVQSCLMVFVCATVAGRPLAEAVPVFAAVTAYFTGTVLYVKTMIRERGSAGYYRASVLFHLAALGAAWWVGVPVLVVFALLLARAALLPRRRLTPKQVGLIEIAATVLLLVLLLVMVPVAG</sequence>
<dbReference type="Proteomes" id="UP001501470">
    <property type="component" value="Unassembled WGS sequence"/>
</dbReference>
<evidence type="ECO:0000313" key="2">
    <source>
        <dbReference type="EMBL" id="GAA1535028.1"/>
    </source>
</evidence>
<evidence type="ECO:0000313" key="3">
    <source>
        <dbReference type="Proteomes" id="UP001501470"/>
    </source>
</evidence>
<feature type="transmembrane region" description="Helical" evidence="1">
    <location>
        <begin position="67"/>
        <end position="84"/>
    </location>
</feature>
<proteinExistence type="predicted"/>
<feature type="transmembrane region" description="Helical" evidence="1">
    <location>
        <begin position="219"/>
        <end position="240"/>
    </location>
</feature>
<reference evidence="3" key="1">
    <citation type="journal article" date="2019" name="Int. J. Syst. Evol. Microbiol.">
        <title>The Global Catalogue of Microorganisms (GCM) 10K type strain sequencing project: providing services to taxonomists for standard genome sequencing and annotation.</title>
        <authorList>
            <consortium name="The Broad Institute Genomics Platform"/>
            <consortium name="The Broad Institute Genome Sequencing Center for Infectious Disease"/>
            <person name="Wu L."/>
            <person name="Ma J."/>
        </authorList>
    </citation>
    <scope>NUCLEOTIDE SEQUENCE [LARGE SCALE GENOMIC DNA]</scope>
    <source>
        <strain evidence="3">JCM 15933</strain>
    </source>
</reference>
<dbReference type="InterPro" id="IPR025576">
    <property type="entry name" value="YwiC"/>
</dbReference>
<dbReference type="Pfam" id="PF14256">
    <property type="entry name" value="YwiC"/>
    <property type="match status" value="1"/>
</dbReference>
<accession>A0ABP4M361</accession>
<feature type="transmembrane region" description="Helical" evidence="1">
    <location>
        <begin position="90"/>
        <end position="106"/>
    </location>
</feature>
<feature type="transmembrane region" description="Helical" evidence="1">
    <location>
        <begin position="142"/>
        <end position="160"/>
    </location>
</feature>
<feature type="transmembrane region" description="Helical" evidence="1">
    <location>
        <begin position="181"/>
        <end position="207"/>
    </location>
</feature>
<feature type="transmembrane region" description="Helical" evidence="1">
    <location>
        <begin position="38"/>
        <end position="55"/>
    </location>
</feature>
<dbReference type="EMBL" id="BAAAQD010000013">
    <property type="protein sequence ID" value="GAA1535028.1"/>
    <property type="molecule type" value="Genomic_DNA"/>
</dbReference>
<keyword evidence="1" id="KW-0812">Transmembrane</keyword>
<keyword evidence="1" id="KW-0472">Membrane</keyword>
<keyword evidence="1" id="KW-1133">Transmembrane helix</keyword>
<keyword evidence="3" id="KW-1185">Reference proteome</keyword>
<feature type="transmembrane region" description="Helical" evidence="1">
    <location>
        <begin position="118"/>
        <end position="136"/>
    </location>
</feature>
<organism evidence="2 3">
    <name type="scientific">Dactylosporangium maewongense</name>
    <dbReference type="NCBI Taxonomy" id="634393"/>
    <lineage>
        <taxon>Bacteria</taxon>
        <taxon>Bacillati</taxon>
        <taxon>Actinomycetota</taxon>
        <taxon>Actinomycetes</taxon>
        <taxon>Micromonosporales</taxon>
        <taxon>Micromonosporaceae</taxon>
        <taxon>Dactylosporangium</taxon>
    </lineage>
</organism>
<evidence type="ECO:0000256" key="1">
    <source>
        <dbReference type="SAM" id="Phobius"/>
    </source>
</evidence>
<dbReference type="RefSeq" id="WP_344505812.1">
    <property type="nucleotide sequence ID" value="NZ_BAAAQD010000013.1"/>
</dbReference>